<evidence type="ECO:0008006" key="3">
    <source>
        <dbReference type="Google" id="ProtNLM"/>
    </source>
</evidence>
<protein>
    <recommendedName>
        <fullName evidence="3">Resolvase/invertase-type recombinase catalytic domain-containing protein</fullName>
    </recommendedName>
</protein>
<feature type="region of interest" description="Disordered" evidence="1">
    <location>
        <begin position="40"/>
        <end position="68"/>
    </location>
</feature>
<gene>
    <name evidence="2" type="ORF">AVDCRST_MAG91-579</name>
</gene>
<dbReference type="AlphaFoldDB" id="A0A6J4S7I0"/>
<organism evidence="2">
    <name type="scientific">uncultured Sphingomonadaceae bacterium</name>
    <dbReference type="NCBI Taxonomy" id="169976"/>
    <lineage>
        <taxon>Bacteria</taxon>
        <taxon>Pseudomonadati</taxon>
        <taxon>Pseudomonadota</taxon>
        <taxon>Alphaproteobacteria</taxon>
        <taxon>Sphingomonadales</taxon>
        <taxon>Sphingomonadaceae</taxon>
        <taxon>environmental samples</taxon>
    </lineage>
</organism>
<sequence>MLLIAKLDRLARDAHFLLDLEKASTEFAAAAMSYANRLTRGVMPSSPRRRPAPHRPAPRLRSPSGKHLGKYYAGSLQHSVPV</sequence>
<dbReference type="EMBL" id="CADCVX010000135">
    <property type="protein sequence ID" value="CAA9491759.1"/>
    <property type="molecule type" value="Genomic_DNA"/>
</dbReference>
<name>A0A6J4S7I0_9SPHN</name>
<reference evidence="2" key="1">
    <citation type="submission" date="2020-02" db="EMBL/GenBank/DDBJ databases">
        <authorList>
            <person name="Meier V. D."/>
        </authorList>
    </citation>
    <scope>NUCLEOTIDE SEQUENCE</scope>
    <source>
        <strain evidence="2">AVDCRST_MAG91</strain>
    </source>
</reference>
<evidence type="ECO:0000256" key="1">
    <source>
        <dbReference type="SAM" id="MobiDB-lite"/>
    </source>
</evidence>
<evidence type="ECO:0000313" key="2">
    <source>
        <dbReference type="EMBL" id="CAA9491759.1"/>
    </source>
</evidence>
<feature type="compositionally biased region" description="Basic residues" evidence="1">
    <location>
        <begin position="47"/>
        <end position="58"/>
    </location>
</feature>
<proteinExistence type="predicted"/>
<accession>A0A6J4S7I0</accession>